<reference evidence="9 11" key="1">
    <citation type="journal article" date="2015" name="Int. J. Syst. Evol. Microbiol.">
        <title>Bacillus glycinifermentans sp. nov., isolated from fermented soybean paste.</title>
        <authorList>
            <person name="Kim S.J."/>
            <person name="Dunlap C.A."/>
            <person name="Kwon S.W."/>
            <person name="Rooney A.P."/>
        </authorList>
    </citation>
    <scope>NUCLEOTIDE SEQUENCE [LARGE SCALE GENOMIC DNA]</scope>
    <source>
        <strain evidence="9 11">GO-13</strain>
    </source>
</reference>
<dbReference type="PANTHER" id="PTHR30572:SF4">
    <property type="entry name" value="ABC TRANSPORTER PERMEASE YTRF"/>
    <property type="match status" value="1"/>
</dbReference>
<reference evidence="9" key="2">
    <citation type="submission" date="2015-10" db="EMBL/GenBank/DDBJ databases">
        <authorList>
            <person name="Gilbert D.G."/>
        </authorList>
    </citation>
    <scope>NUCLEOTIDE SEQUENCE</scope>
    <source>
        <strain evidence="9">GO-13</strain>
    </source>
</reference>
<accession>A0A0T6BPK7</accession>
<evidence type="ECO:0000256" key="3">
    <source>
        <dbReference type="ARBA" id="ARBA00022692"/>
    </source>
</evidence>
<dbReference type="RefSeq" id="WP_048353987.1">
    <property type="nucleotide sequence ID" value="NZ_CP023481.1"/>
</dbReference>
<dbReference type="EMBL" id="LECW02000020">
    <property type="protein sequence ID" value="KRT93567.1"/>
    <property type="molecule type" value="Genomic_DNA"/>
</dbReference>
<feature type="transmembrane region" description="Helical" evidence="7">
    <location>
        <begin position="726"/>
        <end position="751"/>
    </location>
</feature>
<evidence type="ECO:0000256" key="5">
    <source>
        <dbReference type="ARBA" id="ARBA00023136"/>
    </source>
</evidence>
<feature type="domain" description="ABC3 transporter permease C-terminal" evidence="8">
    <location>
        <begin position="261"/>
        <end position="371"/>
    </location>
</feature>
<dbReference type="GO" id="GO:0005886">
    <property type="term" value="C:plasma membrane"/>
    <property type="evidence" value="ECO:0007669"/>
    <property type="project" value="UniProtKB-SubCell"/>
</dbReference>
<dbReference type="AlphaFoldDB" id="A0A0T6BPK7"/>
<feature type="transmembrane region" description="Helical" evidence="7">
    <location>
        <begin position="785"/>
        <end position="802"/>
    </location>
</feature>
<reference evidence="10 12" key="3">
    <citation type="submission" date="2023-03" db="EMBL/GenBank/DDBJ databases">
        <title>Agriculturally important microbes genome sequencing.</title>
        <authorList>
            <person name="Dunlap C."/>
        </authorList>
    </citation>
    <scope>NUCLEOTIDE SEQUENCE [LARGE SCALE GENOMIC DNA]</scope>
    <source>
        <strain evidence="10 12">CBP-3203</strain>
    </source>
</reference>
<dbReference type="PANTHER" id="PTHR30572">
    <property type="entry name" value="MEMBRANE COMPONENT OF TRANSPORTER-RELATED"/>
    <property type="match status" value="1"/>
</dbReference>
<evidence type="ECO:0000256" key="6">
    <source>
        <dbReference type="ARBA" id="ARBA00038076"/>
    </source>
</evidence>
<dbReference type="OrthoDB" id="2797562at2"/>
<proteinExistence type="inferred from homology"/>
<comment type="caution">
    <text evidence="9">The sequence shown here is derived from an EMBL/GenBank/DDBJ whole genome shotgun (WGS) entry which is preliminary data.</text>
</comment>
<evidence type="ECO:0000256" key="1">
    <source>
        <dbReference type="ARBA" id="ARBA00004651"/>
    </source>
</evidence>
<evidence type="ECO:0000313" key="11">
    <source>
        <dbReference type="Proteomes" id="UP000036168"/>
    </source>
</evidence>
<dbReference type="GO" id="GO:0022857">
    <property type="term" value="F:transmembrane transporter activity"/>
    <property type="evidence" value="ECO:0007669"/>
    <property type="project" value="TreeGrafter"/>
</dbReference>
<evidence type="ECO:0000313" key="10">
    <source>
        <dbReference type="EMBL" id="MEC0486013.1"/>
    </source>
</evidence>
<keyword evidence="3 7" id="KW-0812">Transmembrane</keyword>
<gene>
    <name evidence="9" type="ORF">AB447_217330</name>
    <name evidence="10" type="ORF">P8828_14480</name>
</gene>
<evidence type="ECO:0000256" key="4">
    <source>
        <dbReference type="ARBA" id="ARBA00022989"/>
    </source>
</evidence>
<dbReference type="InterPro" id="IPR003838">
    <property type="entry name" value="ABC3_permease_C"/>
</dbReference>
<name>A0A0T6BPK7_9BACI</name>
<keyword evidence="2" id="KW-1003">Cell membrane</keyword>
<dbReference type="InterPro" id="IPR050250">
    <property type="entry name" value="Macrolide_Exporter_MacB"/>
</dbReference>
<dbReference type="Pfam" id="PF02687">
    <property type="entry name" value="FtsX"/>
    <property type="match status" value="1"/>
</dbReference>
<feature type="transmembrane region" description="Helical" evidence="7">
    <location>
        <begin position="20"/>
        <end position="39"/>
    </location>
</feature>
<evidence type="ECO:0000313" key="9">
    <source>
        <dbReference type="EMBL" id="KRT93567.1"/>
    </source>
</evidence>
<comment type="similarity">
    <text evidence="6">Belongs to the ABC-4 integral membrane protein family.</text>
</comment>
<feature type="transmembrane region" description="Helical" evidence="7">
    <location>
        <begin position="302"/>
        <end position="322"/>
    </location>
</feature>
<dbReference type="Proteomes" id="UP001341297">
    <property type="component" value="Unassembled WGS sequence"/>
</dbReference>
<protein>
    <submittedName>
        <fullName evidence="10">ABC transporter permease</fullName>
    </submittedName>
</protein>
<dbReference type="Proteomes" id="UP000036168">
    <property type="component" value="Unassembled WGS sequence"/>
</dbReference>
<keyword evidence="5 7" id="KW-0472">Membrane</keyword>
<feature type="transmembrane region" description="Helical" evidence="7">
    <location>
        <begin position="423"/>
        <end position="442"/>
    </location>
</feature>
<organism evidence="9 11">
    <name type="scientific">Bacillus glycinifermentans</name>
    <dbReference type="NCBI Taxonomy" id="1664069"/>
    <lineage>
        <taxon>Bacteria</taxon>
        <taxon>Bacillati</taxon>
        <taxon>Bacillota</taxon>
        <taxon>Bacilli</taxon>
        <taxon>Bacillales</taxon>
        <taxon>Bacillaceae</taxon>
        <taxon>Bacillus</taxon>
    </lineage>
</organism>
<sequence>MFWVKLAFKSLFHRKKISYLMVFVIFISMVFLIMVNSATEEILKYTKEKAYEKYGEHHAIINNLNEKEFKELKGIHSIKKGGGIFLVGYTEDFNDSAIGASIGWFDKNALELGHIHILHGRMPVHKNEIAIESFLTESFKTDDVIGENVKLKIGAIEEDYQVVGVVNNYSSNWSTPINIEKGKNTYPNIFVSPTILNAKKHIDIQNSLIFSLQNEDVDRIEQEINENFENHLSSVEQLYENENLFNEGYKNYNTIFHICLFFSIILIFGSLCCCFRIFEVFYKNYRKKIAILRSYGAKKHHIRLLVFFQITIIVLVSFLISFPVGTYLKKILNHQTYVTDSYSSSPLLESTLFVTIWLIVLFFSLCITALILTEKISKETIQTNLKGNPRIVKGYRVYQFIEKFPFKLKSLVIQLGFRWKSSILFIVILSFSIMIFFFTQLISEEIIDKPEETTPDFILSSKQLTAEEHVNGYAIETNQSVSFDYKSVEDLQRMPGIIYIDKVPNSLGSTLLLTKQQLSPYIKSWLSNYKLENINVEISEDTIDNLIPNNLIPIPNVEIVLVNDSELKQLKYMYNFEESSIGKLKKSRSAFIFFPEINQKGMNNKIINGDEVKIGRIAFTSNEKKLAFENWDFKIEQIILSPYMMQKNQISQEREGITVLIYEEVAKKFWVFDGYKELKIYTDHSISNQKKKGIINKTKQMVASIPGSLYYSETEDNKRIESISNYLSIIGTILFTVTAFYSVLTLAATIYSRIIQRQAEIAINRAFGKSVTAVFKELIIEMTTYLILAFLSSGTIIVFLTFSKPENHNIYNYLKYYFCSVAFTGTLSLISLSILFFVLKKISISDALKTEEE</sequence>
<keyword evidence="4 7" id="KW-1133">Transmembrane helix</keyword>
<comment type="subcellular location">
    <subcellularLocation>
        <location evidence="1">Cell membrane</location>
        <topology evidence="1">Multi-pass membrane protein</topology>
    </subcellularLocation>
</comment>
<feature type="transmembrane region" description="Helical" evidence="7">
    <location>
        <begin position="255"/>
        <end position="281"/>
    </location>
</feature>
<keyword evidence="12" id="KW-1185">Reference proteome</keyword>
<dbReference type="EMBL" id="JARRTL010000014">
    <property type="protein sequence ID" value="MEC0486013.1"/>
    <property type="molecule type" value="Genomic_DNA"/>
</dbReference>
<dbReference type="STRING" id="1664069.BGLY_0795"/>
<feature type="transmembrane region" description="Helical" evidence="7">
    <location>
        <begin position="814"/>
        <end position="839"/>
    </location>
</feature>
<evidence type="ECO:0000256" key="7">
    <source>
        <dbReference type="SAM" id="Phobius"/>
    </source>
</evidence>
<evidence type="ECO:0000259" key="8">
    <source>
        <dbReference type="Pfam" id="PF02687"/>
    </source>
</evidence>
<feature type="transmembrane region" description="Helical" evidence="7">
    <location>
        <begin position="352"/>
        <end position="372"/>
    </location>
</feature>
<evidence type="ECO:0000313" key="12">
    <source>
        <dbReference type="Proteomes" id="UP001341297"/>
    </source>
</evidence>
<evidence type="ECO:0000256" key="2">
    <source>
        <dbReference type="ARBA" id="ARBA00022475"/>
    </source>
</evidence>